<dbReference type="PANTHER" id="PTHR42919">
    <property type="entry name" value="N-ALPHA-ACETYLTRANSFERASE"/>
    <property type="match status" value="1"/>
</dbReference>
<dbReference type="InterPro" id="IPR000182">
    <property type="entry name" value="GNAT_dom"/>
</dbReference>
<evidence type="ECO:0000259" key="3">
    <source>
        <dbReference type="PROSITE" id="PS51186"/>
    </source>
</evidence>
<dbReference type="GO" id="GO:0120518">
    <property type="term" value="F:protein N-terminal-methionine acetyltransferase activity"/>
    <property type="evidence" value="ECO:0007669"/>
    <property type="project" value="UniProtKB-EC"/>
</dbReference>
<dbReference type="EC" id="2.3.1.258" evidence="4"/>
<keyword evidence="5" id="KW-1185">Reference proteome</keyword>
<dbReference type="InterPro" id="IPR051556">
    <property type="entry name" value="N-term/lysine_N-AcTrnsfr"/>
</dbReference>
<evidence type="ECO:0000256" key="1">
    <source>
        <dbReference type="ARBA" id="ARBA00022679"/>
    </source>
</evidence>
<dbReference type="PROSITE" id="PS51186">
    <property type="entry name" value="GNAT"/>
    <property type="match status" value="1"/>
</dbReference>
<dbReference type="EMBL" id="JADGIZ020000089">
    <property type="protein sequence ID" value="KAL2911731.1"/>
    <property type="molecule type" value="Genomic_DNA"/>
</dbReference>
<keyword evidence="2 4" id="KW-0012">Acyltransferase</keyword>
<dbReference type="CDD" id="cd04301">
    <property type="entry name" value="NAT_SF"/>
    <property type="match status" value="1"/>
</dbReference>
<gene>
    <name evidence="4" type="primary">NAT5_2</name>
    <name evidence="4" type="ORF">HK105_208788</name>
</gene>
<dbReference type="InterPro" id="IPR016181">
    <property type="entry name" value="Acyl_CoA_acyltransferase"/>
</dbReference>
<evidence type="ECO:0000313" key="5">
    <source>
        <dbReference type="Proteomes" id="UP001527925"/>
    </source>
</evidence>
<organism evidence="4 5">
    <name type="scientific">Polyrhizophydium stewartii</name>
    <dbReference type="NCBI Taxonomy" id="2732419"/>
    <lineage>
        <taxon>Eukaryota</taxon>
        <taxon>Fungi</taxon>
        <taxon>Fungi incertae sedis</taxon>
        <taxon>Chytridiomycota</taxon>
        <taxon>Chytridiomycota incertae sedis</taxon>
        <taxon>Chytridiomycetes</taxon>
        <taxon>Rhizophydiales</taxon>
        <taxon>Rhizophydiales incertae sedis</taxon>
        <taxon>Polyrhizophydium</taxon>
    </lineage>
</organism>
<dbReference type="Gene3D" id="3.40.630.30">
    <property type="match status" value="1"/>
</dbReference>
<name>A0ABR4MWY8_9FUNG</name>
<protein>
    <submittedName>
        <fullName evidence="4">N-acetyltransferase 5</fullName>
        <ecNumber evidence="4">2.3.1.258</ecNumber>
    </submittedName>
</protein>
<dbReference type="Pfam" id="PF00583">
    <property type="entry name" value="Acetyltransf_1"/>
    <property type="match status" value="1"/>
</dbReference>
<dbReference type="PANTHER" id="PTHR42919:SF8">
    <property type="entry name" value="N-ALPHA-ACETYLTRANSFERASE 50"/>
    <property type="match status" value="1"/>
</dbReference>
<evidence type="ECO:0000313" key="4">
    <source>
        <dbReference type="EMBL" id="KAL2911731.1"/>
    </source>
</evidence>
<dbReference type="SUPFAM" id="SSF55729">
    <property type="entry name" value="Acyl-CoA N-acyltransferases (Nat)"/>
    <property type="match status" value="1"/>
</dbReference>
<reference evidence="4 5" key="1">
    <citation type="submission" date="2023-09" db="EMBL/GenBank/DDBJ databases">
        <title>Pangenome analysis of Batrachochytrium dendrobatidis and related Chytrids.</title>
        <authorList>
            <person name="Yacoub M.N."/>
            <person name="Stajich J.E."/>
            <person name="James T.Y."/>
        </authorList>
    </citation>
    <scope>NUCLEOTIDE SEQUENCE [LARGE SCALE GENOMIC DNA]</scope>
    <source>
        <strain evidence="4 5">JEL0888</strain>
    </source>
</reference>
<accession>A0ABR4MWY8</accession>
<keyword evidence="1 4" id="KW-0808">Transferase</keyword>
<proteinExistence type="predicted"/>
<feature type="domain" description="N-acetyltransferase" evidence="3">
    <location>
        <begin position="71"/>
        <end position="227"/>
    </location>
</feature>
<sequence>MSWDAAQRGEAASGELEGEIDLADALQPPWLPPPLPPPPVLEAPGAAAAVCASVPVRVRTEQRVQCGGYEIVLQTIDADNVEALRALNAEVLPVTYNDAFYTSVWRDHGPELSCLALVDGAVVGGIACRLEAAGEAGQQRVYVMTLSVREAWRRAGIGSRLVEAIAERAAAGGAAGSMCLHVQTSNDAALRFYGRAGFHVHARIERYYAHNRGVDPPHAFFLRRLLGPRQ</sequence>
<comment type="caution">
    <text evidence="4">The sequence shown here is derived from an EMBL/GenBank/DDBJ whole genome shotgun (WGS) entry which is preliminary data.</text>
</comment>
<dbReference type="Proteomes" id="UP001527925">
    <property type="component" value="Unassembled WGS sequence"/>
</dbReference>
<evidence type="ECO:0000256" key="2">
    <source>
        <dbReference type="ARBA" id="ARBA00023315"/>
    </source>
</evidence>